<feature type="transmembrane region" description="Helical" evidence="7">
    <location>
        <begin position="149"/>
        <end position="169"/>
    </location>
</feature>
<gene>
    <name evidence="10" type="primary">LOC116304049</name>
</gene>
<dbReference type="PRINTS" id="PR00237">
    <property type="entry name" value="GPCRRHODOPSN"/>
</dbReference>
<dbReference type="GeneID" id="116304049"/>
<dbReference type="SUPFAM" id="SSF81321">
    <property type="entry name" value="Family A G protein-coupled receptor-like"/>
    <property type="match status" value="1"/>
</dbReference>
<feature type="domain" description="G-protein coupled receptors family 1 profile" evidence="8">
    <location>
        <begin position="44"/>
        <end position="284"/>
    </location>
</feature>
<dbReference type="PANTHER" id="PTHR22750">
    <property type="entry name" value="G-PROTEIN COUPLED RECEPTOR"/>
    <property type="match status" value="1"/>
</dbReference>
<comment type="similarity">
    <text evidence="6">Belongs to the G-protein coupled receptor 1 family.</text>
</comment>
<dbReference type="Pfam" id="PF00001">
    <property type="entry name" value="7tm_1"/>
    <property type="match status" value="2"/>
</dbReference>
<feature type="transmembrane region" description="Helical" evidence="7">
    <location>
        <begin position="175"/>
        <end position="195"/>
    </location>
</feature>
<dbReference type="GO" id="GO:0005886">
    <property type="term" value="C:plasma membrane"/>
    <property type="evidence" value="ECO:0007669"/>
    <property type="project" value="UniProtKB-SubCell"/>
</dbReference>
<dbReference type="InterPro" id="IPR000276">
    <property type="entry name" value="GPCR_Rhodpsn"/>
</dbReference>
<dbReference type="Gene3D" id="1.20.1070.10">
    <property type="entry name" value="Rhodopsin 7-helix transmembrane proteins"/>
    <property type="match status" value="1"/>
</dbReference>
<dbReference type="RefSeq" id="XP_031569561.1">
    <property type="nucleotide sequence ID" value="XM_031713701.1"/>
</dbReference>
<dbReference type="InParanoid" id="A0A6P8IR30"/>
<evidence type="ECO:0000256" key="3">
    <source>
        <dbReference type="ARBA" id="ARBA00022692"/>
    </source>
</evidence>
<evidence type="ECO:0000259" key="8">
    <source>
        <dbReference type="PROSITE" id="PS50262"/>
    </source>
</evidence>
<dbReference type="InterPro" id="IPR017452">
    <property type="entry name" value="GPCR_Rhodpsn_7TM"/>
</dbReference>
<dbReference type="KEGG" id="aten:116304049"/>
<evidence type="ECO:0000256" key="7">
    <source>
        <dbReference type="SAM" id="Phobius"/>
    </source>
</evidence>
<keyword evidence="6" id="KW-0297">G-protein coupled receptor</keyword>
<dbReference type="AlphaFoldDB" id="A0A6P8IR30"/>
<evidence type="ECO:0000256" key="2">
    <source>
        <dbReference type="ARBA" id="ARBA00022475"/>
    </source>
</evidence>
<accession>A0A6P8IR30</accession>
<name>A0A6P8IR30_ACTTE</name>
<keyword evidence="6" id="KW-0675">Receptor</keyword>
<reference evidence="10" key="1">
    <citation type="submission" date="2025-08" db="UniProtKB">
        <authorList>
            <consortium name="RefSeq"/>
        </authorList>
    </citation>
    <scope>IDENTIFICATION</scope>
    <source>
        <tissue evidence="10">Tentacle</tissue>
    </source>
</reference>
<feature type="transmembrane region" description="Helical" evidence="7">
    <location>
        <begin position="31"/>
        <end position="53"/>
    </location>
</feature>
<evidence type="ECO:0000313" key="10">
    <source>
        <dbReference type="RefSeq" id="XP_031569561.1"/>
    </source>
</evidence>
<feature type="transmembrane region" description="Helical" evidence="7">
    <location>
        <begin position="107"/>
        <end position="128"/>
    </location>
</feature>
<dbReference type="PROSITE" id="PS50262">
    <property type="entry name" value="G_PROTEIN_RECEP_F1_2"/>
    <property type="match status" value="1"/>
</dbReference>
<evidence type="ECO:0000313" key="9">
    <source>
        <dbReference type="Proteomes" id="UP000515163"/>
    </source>
</evidence>
<evidence type="ECO:0000256" key="4">
    <source>
        <dbReference type="ARBA" id="ARBA00022989"/>
    </source>
</evidence>
<keyword evidence="9" id="KW-1185">Reference proteome</keyword>
<keyword evidence="4 7" id="KW-1133">Transmembrane helix</keyword>
<evidence type="ECO:0000256" key="5">
    <source>
        <dbReference type="ARBA" id="ARBA00023136"/>
    </source>
</evidence>
<dbReference type="PROSITE" id="PS00237">
    <property type="entry name" value="G_PROTEIN_RECEP_F1_1"/>
    <property type="match status" value="1"/>
</dbReference>
<keyword evidence="5 7" id="KW-0472">Membrane</keyword>
<comment type="subcellular location">
    <subcellularLocation>
        <location evidence="1">Cell membrane</location>
        <topology evidence="1">Multi-pass membrane protein</topology>
    </subcellularLocation>
</comment>
<dbReference type="Proteomes" id="UP000515163">
    <property type="component" value="Unplaced"/>
</dbReference>
<evidence type="ECO:0000256" key="1">
    <source>
        <dbReference type="ARBA" id="ARBA00004651"/>
    </source>
</evidence>
<protein>
    <submittedName>
        <fullName evidence="10">Histamine H2 receptor-like</fullName>
    </submittedName>
</protein>
<evidence type="ECO:0000256" key="6">
    <source>
        <dbReference type="RuleBase" id="RU000688"/>
    </source>
</evidence>
<dbReference type="CDD" id="cd00637">
    <property type="entry name" value="7tm_classA_rhodopsin-like"/>
    <property type="match status" value="1"/>
</dbReference>
<keyword evidence="2" id="KW-1003">Cell membrane</keyword>
<organism evidence="9 10">
    <name type="scientific">Actinia tenebrosa</name>
    <name type="common">Australian red waratah sea anemone</name>
    <dbReference type="NCBI Taxonomy" id="6105"/>
    <lineage>
        <taxon>Eukaryota</taxon>
        <taxon>Metazoa</taxon>
        <taxon>Cnidaria</taxon>
        <taxon>Anthozoa</taxon>
        <taxon>Hexacorallia</taxon>
        <taxon>Actiniaria</taxon>
        <taxon>Actiniidae</taxon>
        <taxon>Actinia</taxon>
    </lineage>
</organism>
<keyword evidence="6" id="KW-0807">Transducer</keyword>
<dbReference type="OrthoDB" id="5977195at2759"/>
<keyword evidence="3 6" id="KW-0812">Transmembrane</keyword>
<sequence>MENRTNIKVCMFVQLDKAAVQDAYASYIANIVLNSSLALPTIIFNFIVLGAIWKTTSLHTPSNMLIFSLALSDFLIGAITEPFYVAYKASEINDKFDEYCEIGIQVVALFFIYFLAAVSFATLTVMSIDRYLAIHLGMRYRLVVTPSRVAKTLVLLWLFGILLSSLQLFLAPKMFSRVASLLMALFLAIMCFAYIKAFRALKQHQSQMASNASQSYMSKIRIEKFRRTLYAVLYILGLILLCYVPHFCVFIAISATGLNSATRAAKNLANPFVLANSCLNPPLYWWKIKEIRRACRNVFCKTFSGRDNYSTTSDNGVFGNNKMATQSSSGGALELSLVAEPKVYADKKL</sequence>
<dbReference type="SMART" id="SM01381">
    <property type="entry name" value="7TM_GPCR_Srsx"/>
    <property type="match status" value="1"/>
</dbReference>
<proteinExistence type="inferred from homology"/>
<feature type="transmembrane region" description="Helical" evidence="7">
    <location>
        <begin position="229"/>
        <end position="256"/>
    </location>
</feature>
<dbReference type="GO" id="GO:0004930">
    <property type="term" value="F:G protein-coupled receptor activity"/>
    <property type="evidence" value="ECO:0007669"/>
    <property type="project" value="UniProtKB-KW"/>
</dbReference>
<dbReference type="FunCoup" id="A0A6P8IR30">
    <property type="interactions" value="729"/>
</dbReference>